<sequence>MLASSDYTRSKRSSQFNYSIGTGRLGLALQEEYMNHLREVQTRIGFQYIRGHGLFHDDIGIYQEVETEGRTEVFYNFTYIDRIFDSFLAIGLKPFLELGFMPEKLKSSEETVFYWKGNITPPKTPKKWAQLVEATLVHFIERYGFDEVVTWPIEVWNEPNLTNFWKDADQAAYFELYKLTAMTVKAIDARLQVGGPAICGGSDHWVDDFLTFCKKENVPVDFFSRHAYTSKPPVKTADYYYQALEPPKDMLDQFTSVRKQIDAQGFKHLPFYITEFNTSYSPINPVHDTLVNASYLASILVNASDSVDGFSYWTFSDVFEEAGIPKSLFHGGFGMLALHGIKKPTYHLYEFFSQLGDSELYRDDSLYLTERIDGTLVALAWNYSDEKGDVDERLIEFALANQSKAVFVQKERLTESDGNPWRTWQQLGRPRFPSQDQIERIKKTMMPKVETMQLAPGSVSVTHKLAKNEVCLITCLPVDDETSSYRDLDDSKITSY</sequence>
<dbReference type="InterPro" id="IPR000514">
    <property type="entry name" value="Glyco_hydro_39"/>
</dbReference>
<evidence type="ECO:0000256" key="1">
    <source>
        <dbReference type="ARBA" id="ARBA00008875"/>
    </source>
</evidence>
<dbReference type="InterPro" id="IPR017853">
    <property type="entry name" value="GH"/>
</dbReference>
<keyword evidence="2" id="KW-0378">Hydrolase</keyword>
<evidence type="ECO:0000256" key="3">
    <source>
        <dbReference type="ARBA" id="ARBA00023295"/>
    </source>
</evidence>
<dbReference type="InterPro" id="IPR049166">
    <property type="entry name" value="GH39_cat"/>
</dbReference>
<dbReference type="GO" id="GO:0004553">
    <property type="term" value="F:hydrolase activity, hydrolyzing O-glycosyl compounds"/>
    <property type="evidence" value="ECO:0007669"/>
    <property type="project" value="InterPro"/>
</dbReference>
<dbReference type="AlphaFoldDB" id="A0A2V3WQE9"/>
<dbReference type="RefSeq" id="WP_110251490.1">
    <property type="nucleotide sequence ID" value="NZ_QJJR01000007.1"/>
</dbReference>
<dbReference type="PANTHER" id="PTHR12631">
    <property type="entry name" value="ALPHA-L-IDURONIDASE"/>
    <property type="match status" value="1"/>
</dbReference>
<dbReference type="Gene3D" id="2.60.40.1500">
    <property type="entry name" value="Glycosyl hydrolase domain, family 39"/>
    <property type="match status" value="1"/>
</dbReference>
<dbReference type="PRINTS" id="PR00745">
    <property type="entry name" value="GLHYDRLASE39"/>
</dbReference>
<gene>
    <name evidence="6" type="ORF">DES38_10761</name>
</gene>
<name>A0A2V3WQE9_9BACI</name>
<accession>A0A2V3WQE9</accession>
<evidence type="ECO:0000313" key="7">
    <source>
        <dbReference type="Proteomes" id="UP000247922"/>
    </source>
</evidence>
<dbReference type="Proteomes" id="UP000247922">
    <property type="component" value="Unassembled WGS sequence"/>
</dbReference>
<dbReference type="Pfam" id="PF01229">
    <property type="entry name" value="Glyco_hydro_39"/>
    <property type="match status" value="1"/>
</dbReference>
<dbReference type="GO" id="GO:0005975">
    <property type="term" value="P:carbohydrate metabolic process"/>
    <property type="evidence" value="ECO:0007669"/>
    <property type="project" value="InterPro"/>
</dbReference>
<comment type="caution">
    <text evidence="6">The sequence shown here is derived from an EMBL/GenBank/DDBJ whole genome shotgun (WGS) entry which is preliminary data.</text>
</comment>
<dbReference type="Gene3D" id="3.20.20.80">
    <property type="entry name" value="Glycosidases"/>
    <property type="match status" value="1"/>
</dbReference>
<proteinExistence type="inferred from homology"/>
<evidence type="ECO:0000256" key="4">
    <source>
        <dbReference type="PIRSR" id="PIRSR600514-1"/>
    </source>
</evidence>
<organism evidence="6 7">
    <name type="scientific">Streptohalobacillus salinus</name>
    <dbReference type="NCBI Taxonomy" id="621096"/>
    <lineage>
        <taxon>Bacteria</taxon>
        <taxon>Bacillati</taxon>
        <taxon>Bacillota</taxon>
        <taxon>Bacilli</taxon>
        <taxon>Bacillales</taxon>
        <taxon>Bacillaceae</taxon>
        <taxon>Streptohalobacillus</taxon>
    </lineage>
</organism>
<comment type="similarity">
    <text evidence="1">Belongs to the glycosyl hydrolase 39 family.</text>
</comment>
<protein>
    <submittedName>
        <fullName evidence="6">Xylan 1,4-beta-xylosidase</fullName>
    </submittedName>
</protein>
<evidence type="ECO:0000313" key="6">
    <source>
        <dbReference type="EMBL" id="PXW90929.1"/>
    </source>
</evidence>
<dbReference type="SUPFAM" id="SSF51445">
    <property type="entry name" value="(Trans)glycosidases"/>
    <property type="match status" value="1"/>
</dbReference>
<evidence type="ECO:0000259" key="5">
    <source>
        <dbReference type="Pfam" id="PF01229"/>
    </source>
</evidence>
<dbReference type="OrthoDB" id="9776971at2"/>
<dbReference type="SUPFAM" id="SSF51011">
    <property type="entry name" value="Glycosyl hydrolase domain"/>
    <property type="match status" value="1"/>
</dbReference>
<dbReference type="EMBL" id="QJJR01000007">
    <property type="protein sequence ID" value="PXW90929.1"/>
    <property type="molecule type" value="Genomic_DNA"/>
</dbReference>
<feature type="domain" description="Glycosyl hydrolases family 39 N-terminal catalytic" evidence="5">
    <location>
        <begin position="11"/>
        <end position="452"/>
    </location>
</feature>
<dbReference type="PANTHER" id="PTHR12631:SF10">
    <property type="entry name" value="BETA-XYLOSIDASE-LIKE PROTEIN-RELATED"/>
    <property type="match status" value="1"/>
</dbReference>
<evidence type="ECO:0000256" key="2">
    <source>
        <dbReference type="ARBA" id="ARBA00022801"/>
    </source>
</evidence>
<feature type="active site" description="Proton donor" evidence="4">
    <location>
        <position position="158"/>
    </location>
</feature>
<reference evidence="6 7" key="1">
    <citation type="submission" date="2018-05" db="EMBL/GenBank/DDBJ databases">
        <title>Genomic Encyclopedia of Type Strains, Phase IV (KMG-IV): sequencing the most valuable type-strain genomes for metagenomic binning, comparative biology and taxonomic classification.</title>
        <authorList>
            <person name="Goeker M."/>
        </authorList>
    </citation>
    <scope>NUCLEOTIDE SEQUENCE [LARGE SCALE GENOMIC DNA]</scope>
    <source>
        <strain evidence="6 7">DSM 22440</strain>
    </source>
</reference>
<keyword evidence="7" id="KW-1185">Reference proteome</keyword>
<dbReference type="InterPro" id="IPR051923">
    <property type="entry name" value="Glycosyl_Hydrolase_39"/>
</dbReference>
<keyword evidence="3" id="KW-0326">Glycosidase</keyword>